<dbReference type="Proteomes" id="UP000594688">
    <property type="component" value="Chromosome"/>
</dbReference>
<dbReference type="SMART" id="SM00460">
    <property type="entry name" value="TGc"/>
    <property type="match status" value="1"/>
</dbReference>
<dbReference type="Pfam" id="PF13559">
    <property type="entry name" value="DUF4129"/>
    <property type="match status" value="1"/>
</dbReference>
<feature type="transmembrane region" description="Helical" evidence="2">
    <location>
        <begin position="83"/>
        <end position="100"/>
    </location>
</feature>
<feature type="transmembrane region" description="Helical" evidence="2">
    <location>
        <begin position="107"/>
        <end position="125"/>
    </location>
</feature>
<keyword evidence="2" id="KW-0812">Transmembrane</keyword>
<dbReference type="InterPro" id="IPR052901">
    <property type="entry name" value="Bact_TGase-like"/>
</dbReference>
<feature type="domain" description="Transglutaminase-like" evidence="3">
    <location>
        <begin position="426"/>
        <end position="497"/>
    </location>
</feature>
<dbReference type="AlphaFoldDB" id="A0A7T0BWW0"/>
<evidence type="ECO:0000259" key="3">
    <source>
        <dbReference type="SMART" id="SM00460"/>
    </source>
</evidence>
<dbReference type="InterPro" id="IPR021878">
    <property type="entry name" value="TgpA_N"/>
</dbReference>
<dbReference type="PANTHER" id="PTHR42736">
    <property type="entry name" value="PROTEIN-GLUTAMINE GAMMA-GLUTAMYLTRANSFERASE"/>
    <property type="match status" value="1"/>
</dbReference>
<keyword evidence="2" id="KW-1133">Transmembrane helix</keyword>
<dbReference type="EMBL" id="CP048685">
    <property type="protein sequence ID" value="QPJ62492.1"/>
    <property type="molecule type" value="Genomic_DNA"/>
</dbReference>
<keyword evidence="2" id="KW-0472">Membrane</keyword>
<dbReference type="InterPro" id="IPR038765">
    <property type="entry name" value="Papain-like_cys_pep_sf"/>
</dbReference>
<dbReference type="InterPro" id="IPR025403">
    <property type="entry name" value="TgpA-like_C"/>
</dbReference>
<evidence type="ECO:0000256" key="2">
    <source>
        <dbReference type="SAM" id="Phobius"/>
    </source>
</evidence>
<accession>A0A7T0BWW0</accession>
<organism evidence="4 5">
    <name type="scientific">Candidatus Nitronauta litoralis</name>
    <dbReference type="NCBI Taxonomy" id="2705533"/>
    <lineage>
        <taxon>Bacteria</taxon>
        <taxon>Pseudomonadati</taxon>
        <taxon>Nitrospinota/Tectimicrobiota group</taxon>
        <taxon>Nitrospinota</taxon>
        <taxon>Nitrospinia</taxon>
        <taxon>Nitrospinales</taxon>
        <taxon>Nitrospinaceae</taxon>
        <taxon>Candidatus Nitronauta</taxon>
    </lineage>
</organism>
<evidence type="ECO:0000313" key="4">
    <source>
        <dbReference type="EMBL" id="QPJ62492.1"/>
    </source>
</evidence>
<feature type="transmembrane region" description="Helical" evidence="2">
    <location>
        <begin position="167"/>
        <end position="185"/>
    </location>
</feature>
<feature type="compositionally biased region" description="Low complexity" evidence="1">
    <location>
        <begin position="532"/>
        <end position="541"/>
    </location>
</feature>
<protein>
    <submittedName>
        <fullName evidence="4">DUF3488 domain-containing transglutaminase family protein</fullName>
    </submittedName>
</protein>
<dbReference type="KEGG" id="nli:G3M70_11670"/>
<proteinExistence type="predicted"/>
<feature type="transmembrane region" description="Helical" evidence="2">
    <location>
        <begin position="61"/>
        <end position="77"/>
    </location>
</feature>
<dbReference type="Pfam" id="PF01841">
    <property type="entry name" value="Transglut_core"/>
    <property type="match status" value="1"/>
</dbReference>
<feature type="compositionally biased region" description="Basic and acidic residues" evidence="1">
    <location>
        <begin position="496"/>
        <end position="514"/>
    </location>
</feature>
<feature type="transmembrane region" description="Helical" evidence="2">
    <location>
        <begin position="131"/>
        <end position="155"/>
    </location>
</feature>
<dbReference type="Pfam" id="PF11992">
    <property type="entry name" value="TgpA_N"/>
    <property type="match status" value="1"/>
</dbReference>
<dbReference type="PANTHER" id="PTHR42736:SF1">
    <property type="entry name" value="PROTEIN-GLUTAMINE GAMMA-GLUTAMYLTRANSFERASE"/>
    <property type="match status" value="1"/>
</dbReference>
<evidence type="ECO:0000256" key="1">
    <source>
        <dbReference type="SAM" id="MobiDB-lite"/>
    </source>
</evidence>
<dbReference type="SUPFAM" id="SSF54001">
    <property type="entry name" value="Cysteine proteinases"/>
    <property type="match status" value="1"/>
</dbReference>
<sequence>MGHENKFTEPLACERWVLLTLVLSGMPSLVHLPGWVAIIVVIGGALHFAGHWRNGWQGRTINSLLLVATALGIHFSFDSWFSGDSILSFYIAVVFLKWGESRSNRDYLLLVFASVILAAVGALYWETLLSLLHMFVVILALTASLIAINAGRMSLSLPIVLRLTGQLYFKALPVMVLLFLTFPRIQGPLWDIGLAFGLPVKAMLEKGPNDFGKATVLKPGGIHRVSQDNGNVLVAEFKGAVPFKNRLYWRGPVFWNYDGESWHLPENWDNRSRLLKRAIRKKADLEREMRWSRNPVRYTLRVMPNGGRWLYGLEVPAAPAPESFISDEYQLLSIRKIDDHEPKLEMRSFLDYGIGEQLTDEQRKLGLAWPKKTNPRLLQMGKDLRDKFKEPEEVLQQALQYLAKEKFKFAPGHPTTPGPESLDHFFFKDKAGGAETLAGSFVLLMRAAGIPARLVSGYRGGTIIALTNFVIVKQADAHAWVEVWLDDKGWQRVEPKDIVLPPEKDDSKKEEVKPEVTPAVQLKKDESFNEDSSISKSSKGSTENRESSGWKQPDWTQLMGGLQKWVIQYNPDRQVELLKGVGVKKTDWLGLLLSTLAGVLVLFGMYLLVWWWKTKKNVDPVLKAYAGFCDQLAKKGYERKAFECPRDFSLRLGLECPEYAAGATDITERYIEIRYGQENSKDAVLLLEKQVKRFTSMI</sequence>
<gene>
    <name evidence="4" type="ORF">G3M70_11670</name>
</gene>
<name>A0A7T0BWW0_9BACT</name>
<dbReference type="Gene3D" id="3.10.620.30">
    <property type="match status" value="1"/>
</dbReference>
<reference evidence="4 5" key="1">
    <citation type="submission" date="2020-02" db="EMBL/GenBank/DDBJ databases">
        <title>Genomic and physiological characterization of two novel Nitrospinaceae genera.</title>
        <authorList>
            <person name="Mueller A.J."/>
            <person name="Jung M.-Y."/>
            <person name="Strachan C.R."/>
            <person name="Herbold C.W."/>
            <person name="Kirkegaard R.H."/>
            <person name="Daims H."/>
        </authorList>
    </citation>
    <scope>NUCLEOTIDE SEQUENCE [LARGE SCALE GENOMIC DNA]</scope>
    <source>
        <strain evidence="4">EB</strain>
    </source>
</reference>
<feature type="transmembrane region" description="Helical" evidence="2">
    <location>
        <begin position="29"/>
        <end position="49"/>
    </location>
</feature>
<dbReference type="InterPro" id="IPR002931">
    <property type="entry name" value="Transglutaminase-like"/>
</dbReference>
<evidence type="ECO:0000313" key="5">
    <source>
        <dbReference type="Proteomes" id="UP000594688"/>
    </source>
</evidence>
<feature type="transmembrane region" description="Helical" evidence="2">
    <location>
        <begin position="588"/>
        <end position="612"/>
    </location>
</feature>
<feature type="region of interest" description="Disordered" evidence="1">
    <location>
        <begin position="496"/>
        <end position="555"/>
    </location>
</feature>